<dbReference type="InterPro" id="IPR002559">
    <property type="entry name" value="Transposase_11"/>
</dbReference>
<dbReference type="PANTHER" id="PTHR30007:SF0">
    <property type="entry name" value="TRANSPOSASE"/>
    <property type="match status" value="1"/>
</dbReference>
<reference evidence="4" key="1">
    <citation type="journal article" date="2014" name="Int. J. Syst. Evol. Microbiol.">
        <title>Complete genome sequence of Corynebacterium casei LMG S-19264T (=DSM 44701T), isolated from a smear-ripened cheese.</title>
        <authorList>
            <consortium name="US DOE Joint Genome Institute (JGI-PGF)"/>
            <person name="Walter F."/>
            <person name="Albersmeier A."/>
            <person name="Kalinowski J."/>
            <person name="Ruckert C."/>
        </authorList>
    </citation>
    <scope>NUCLEOTIDE SEQUENCE</scope>
    <source>
        <strain evidence="4">JCM 4815</strain>
    </source>
</reference>
<keyword evidence="5" id="KW-1185">Reference proteome</keyword>
<reference evidence="4" key="2">
    <citation type="submission" date="2020-09" db="EMBL/GenBank/DDBJ databases">
        <authorList>
            <person name="Sun Q."/>
            <person name="Ohkuma M."/>
        </authorList>
    </citation>
    <scope>NUCLEOTIDE SEQUENCE</scope>
    <source>
        <strain evidence="4">JCM 4815</strain>
    </source>
</reference>
<evidence type="ECO:0000313" key="4">
    <source>
        <dbReference type="EMBL" id="GGZ29382.1"/>
    </source>
</evidence>
<feature type="domain" description="Transposase IS4-like" evidence="2">
    <location>
        <begin position="117"/>
        <end position="272"/>
    </location>
</feature>
<accession>A0A918US14</accession>
<dbReference type="GO" id="GO:0004803">
    <property type="term" value="F:transposase activity"/>
    <property type="evidence" value="ECO:0007669"/>
    <property type="project" value="InterPro"/>
</dbReference>
<dbReference type="PANTHER" id="PTHR30007">
    <property type="entry name" value="PHP DOMAIN PROTEIN"/>
    <property type="match status" value="1"/>
</dbReference>
<dbReference type="InterPro" id="IPR025161">
    <property type="entry name" value="IS402-like_dom"/>
</dbReference>
<name>A0A918US14_9ACTN</name>
<sequence>MTHSNSAAPATAVPKRTCPSDTTEAEWAVLEPLLPTSACQLSTGGRPEKHPRRNVVDAIRYVNDNGCKWRSVPVDFGVPWRTVFGFFQRWRASGALARIHAEPHEQVRLHDGLDPRTVAVILDSQSVKGAETVSQDTRGFDGGKLVNGRKRHLAVDMRGLPLSVMVTKASPHDSVPARDLLFRLMSTHPELATAWADSAYGGPLIEWADSFLGLTLKTVPRRKNQNGFAVLAKRWRVERAISWIMRARRNVRDYARLISHNEAYITWTFITLMARRLTRPPRPPRTIPHPVEPVSKPKPKCIECRDRTPSALLRPR</sequence>
<feature type="domain" description="Insertion element IS402-like" evidence="3">
    <location>
        <begin position="23"/>
        <end position="100"/>
    </location>
</feature>
<dbReference type="AlphaFoldDB" id="A0A918US14"/>
<dbReference type="GO" id="GO:0003677">
    <property type="term" value="F:DNA binding"/>
    <property type="evidence" value="ECO:0007669"/>
    <property type="project" value="InterPro"/>
</dbReference>
<proteinExistence type="predicted"/>
<evidence type="ECO:0000259" key="3">
    <source>
        <dbReference type="Pfam" id="PF13340"/>
    </source>
</evidence>
<dbReference type="NCBIfam" id="NF033580">
    <property type="entry name" value="transpos_IS5_3"/>
    <property type="match status" value="1"/>
</dbReference>
<dbReference type="EMBL" id="BMVW01000014">
    <property type="protein sequence ID" value="GGZ29382.1"/>
    <property type="molecule type" value="Genomic_DNA"/>
</dbReference>
<gene>
    <name evidence="4" type="ORF">GCM10010365_57160</name>
</gene>
<dbReference type="Proteomes" id="UP000622166">
    <property type="component" value="Unassembled WGS sequence"/>
</dbReference>
<dbReference type="Pfam" id="PF01609">
    <property type="entry name" value="DDE_Tnp_1"/>
    <property type="match status" value="1"/>
</dbReference>
<dbReference type="GO" id="GO:0006313">
    <property type="term" value="P:DNA transposition"/>
    <property type="evidence" value="ECO:0007669"/>
    <property type="project" value="InterPro"/>
</dbReference>
<evidence type="ECO:0000313" key="5">
    <source>
        <dbReference type="Proteomes" id="UP000622166"/>
    </source>
</evidence>
<feature type="compositionally biased region" description="Pro residues" evidence="1">
    <location>
        <begin position="280"/>
        <end position="291"/>
    </location>
</feature>
<feature type="region of interest" description="Disordered" evidence="1">
    <location>
        <begin position="280"/>
        <end position="316"/>
    </location>
</feature>
<protein>
    <submittedName>
        <fullName evidence="4">Transposase</fullName>
    </submittedName>
</protein>
<organism evidence="4 5">
    <name type="scientific">Streptomyces poonensis</name>
    <dbReference type="NCBI Taxonomy" id="68255"/>
    <lineage>
        <taxon>Bacteria</taxon>
        <taxon>Bacillati</taxon>
        <taxon>Actinomycetota</taxon>
        <taxon>Actinomycetes</taxon>
        <taxon>Kitasatosporales</taxon>
        <taxon>Streptomycetaceae</taxon>
        <taxon>Streptomyces</taxon>
    </lineage>
</organism>
<dbReference type="Pfam" id="PF13340">
    <property type="entry name" value="DUF4096"/>
    <property type="match status" value="1"/>
</dbReference>
<dbReference type="RefSeq" id="WP_189864034.1">
    <property type="nucleotide sequence ID" value="NZ_BMVW01000014.1"/>
</dbReference>
<evidence type="ECO:0000256" key="1">
    <source>
        <dbReference type="SAM" id="MobiDB-lite"/>
    </source>
</evidence>
<evidence type="ECO:0000259" key="2">
    <source>
        <dbReference type="Pfam" id="PF01609"/>
    </source>
</evidence>
<comment type="caution">
    <text evidence="4">The sequence shown here is derived from an EMBL/GenBank/DDBJ whole genome shotgun (WGS) entry which is preliminary data.</text>
</comment>